<dbReference type="EMBL" id="QWEY01000011">
    <property type="protein sequence ID" value="RGP35898.1"/>
    <property type="molecule type" value="Genomic_DNA"/>
</dbReference>
<evidence type="ECO:0000313" key="3">
    <source>
        <dbReference type="EMBL" id="RGP35898.1"/>
    </source>
</evidence>
<dbReference type="Gene3D" id="3.30.420.380">
    <property type="match status" value="1"/>
</dbReference>
<keyword evidence="1" id="KW-0175">Coiled coil</keyword>
<evidence type="ECO:0000256" key="1">
    <source>
        <dbReference type="SAM" id="Coils"/>
    </source>
</evidence>
<reference evidence="3 4" key="1">
    <citation type="submission" date="2018-08" db="EMBL/GenBank/DDBJ databases">
        <title>Flavobacterium tibetense sp. nov., isolated from a wetland YonghuCo on Tibetan Plateau.</title>
        <authorList>
            <person name="Phurbu D."/>
            <person name="Lu H."/>
            <person name="Xing P."/>
        </authorList>
    </citation>
    <scope>NUCLEOTIDE SEQUENCE [LARGE SCALE GENOMIC DNA]</scope>
    <source>
        <strain evidence="3 4">DJC</strain>
    </source>
</reference>
<comment type="caution">
    <text evidence="3">The sequence shown here is derived from an EMBL/GenBank/DDBJ whole genome shotgun (WGS) entry which is preliminary data.</text>
</comment>
<sequence length="326" mass="34434">MARQGGVPVLQGLWSAMAALFQPWVPARAPRKVHLTSLPLTEEDLGKMRIPAGRVSLVLPASACLERDVTLPRAARAKAAQAISLNLRGSLPSGGKGLIWRHRPASEPGATLVYRCALVKEAHLTQLREAAAGAGVKVADIRLPDYPGVGFDAPVLWQAMPNLPTTAKNWAAATGLVCILLALLVIVLTEAQVAKVSEQVSVRSARVTQLEQRLAEAEAQEARGTADAVLTATQIVDFRNGLRPLSGLGLVAAGLPPDVWISELSVAAGGWRLSGFASGEVTETVTALQALPGAGNVRLSGPVMFDTYSQKSRFDIEMTLLPESVP</sequence>
<feature type="transmembrane region" description="Helical" evidence="2">
    <location>
        <begin position="170"/>
        <end position="189"/>
    </location>
</feature>
<name>A0A411YYN1_9RHOB</name>
<dbReference type="InterPro" id="IPR007813">
    <property type="entry name" value="PilN"/>
</dbReference>
<dbReference type="InterPro" id="IPR043129">
    <property type="entry name" value="ATPase_NBD"/>
</dbReference>
<dbReference type="Proteomes" id="UP000284547">
    <property type="component" value="Unassembled WGS sequence"/>
</dbReference>
<protein>
    <recommendedName>
        <fullName evidence="5">PilN domain-containing protein</fullName>
    </recommendedName>
</protein>
<gene>
    <name evidence="3" type="ORF">D1012_17710</name>
</gene>
<dbReference type="AlphaFoldDB" id="A0A411YYN1"/>
<accession>A0A411YYN1</accession>
<proteinExistence type="predicted"/>
<keyword evidence="4" id="KW-1185">Reference proteome</keyword>
<keyword evidence="2" id="KW-0812">Transmembrane</keyword>
<organism evidence="3 4">
    <name type="scientific">Pseudotabrizicola alkalilacus</name>
    <dbReference type="NCBI Taxonomy" id="2305252"/>
    <lineage>
        <taxon>Bacteria</taxon>
        <taxon>Pseudomonadati</taxon>
        <taxon>Pseudomonadota</taxon>
        <taxon>Alphaproteobacteria</taxon>
        <taxon>Rhodobacterales</taxon>
        <taxon>Paracoccaceae</taxon>
        <taxon>Pseudotabrizicola</taxon>
    </lineage>
</organism>
<evidence type="ECO:0000313" key="4">
    <source>
        <dbReference type="Proteomes" id="UP000284547"/>
    </source>
</evidence>
<dbReference type="SUPFAM" id="SSF53067">
    <property type="entry name" value="Actin-like ATPase domain"/>
    <property type="match status" value="1"/>
</dbReference>
<evidence type="ECO:0000256" key="2">
    <source>
        <dbReference type="SAM" id="Phobius"/>
    </source>
</evidence>
<evidence type="ECO:0008006" key="5">
    <source>
        <dbReference type="Google" id="ProtNLM"/>
    </source>
</evidence>
<keyword evidence="2" id="KW-0472">Membrane</keyword>
<keyword evidence="2" id="KW-1133">Transmembrane helix</keyword>
<dbReference type="Pfam" id="PF05137">
    <property type="entry name" value="PilN"/>
    <property type="match status" value="1"/>
</dbReference>
<feature type="coiled-coil region" evidence="1">
    <location>
        <begin position="200"/>
        <end position="227"/>
    </location>
</feature>